<dbReference type="AlphaFoldDB" id="A0AAV0WA47"/>
<protein>
    <submittedName>
        <fullName evidence="1">Uncharacterized protein</fullName>
    </submittedName>
</protein>
<reference evidence="1 2" key="1">
    <citation type="submission" date="2023-01" db="EMBL/GenBank/DDBJ databases">
        <authorList>
            <person name="Whitehead M."/>
        </authorList>
    </citation>
    <scope>NUCLEOTIDE SEQUENCE [LARGE SCALE GENOMIC DNA]</scope>
</reference>
<accession>A0AAV0WA47</accession>
<dbReference type="Proteomes" id="UP001160148">
    <property type="component" value="Unassembled WGS sequence"/>
</dbReference>
<comment type="caution">
    <text evidence="1">The sequence shown here is derived from an EMBL/GenBank/DDBJ whole genome shotgun (WGS) entry which is preliminary data.</text>
</comment>
<proteinExistence type="predicted"/>
<evidence type="ECO:0000313" key="2">
    <source>
        <dbReference type="Proteomes" id="UP001160148"/>
    </source>
</evidence>
<organism evidence="1 2">
    <name type="scientific">Macrosiphum euphorbiae</name>
    <name type="common">potato aphid</name>
    <dbReference type="NCBI Taxonomy" id="13131"/>
    <lineage>
        <taxon>Eukaryota</taxon>
        <taxon>Metazoa</taxon>
        <taxon>Ecdysozoa</taxon>
        <taxon>Arthropoda</taxon>
        <taxon>Hexapoda</taxon>
        <taxon>Insecta</taxon>
        <taxon>Pterygota</taxon>
        <taxon>Neoptera</taxon>
        <taxon>Paraneoptera</taxon>
        <taxon>Hemiptera</taxon>
        <taxon>Sternorrhyncha</taxon>
        <taxon>Aphidomorpha</taxon>
        <taxon>Aphidoidea</taxon>
        <taxon>Aphididae</taxon>
        <taxon>Macrosiphini</taxon>
        <taxon>Macrosiphum</taxon>
    </lineage>
</organism>
<name>A0AAV0WA47_9HEMI</name>
<dbReference type="EMBL" id="CARXXK010000002">
    <property type="protein sequence ID" value="CAI6352754.1"/>
    <property type="molecule type" value="Genomic_DNA"/>
</dbReference>
<gene>
    <name evidence="1" type="ORF">MEUPH1_LOCUS8957</name>
</gene>
<keyword evidence="2" id="KW-1185">Reference proteome</keyword>
<sequence>MICVRVDIVDCTCSATTTLRQSHGHLGQESVKKSDFCGKPPHLPAISVLDLTTLYSPDQNPHSGGQHFGILAVHIV</sequence>
<evidence type="ECO:0000313" key="1">
    <source>
        <dbReference type="EMBL" id="CAI6352754.1"/>
    </source>
</evidence>